<dbReference type="GO" id="GO:0016102">
    <property type="term" value="P:diterpenoid biosynthetic process"/>
    <property type="evidence" value="ECO:0007669"/>
    <property type="project" value="InterPro"/>
</dbReference>
<evidence type="ECO:0000259" key="6">
    <source>
        <dbReference type="Pfam" id="PF01397"/>
    </source>
</evidence>
<dbReference type="Pfam" id="PF03936">
    <property type="entry name" value="Terpene_synth_C"/>
    <property type="match status" value="1"/>
</dbReference>
<evidence type="ECO:0000313" key="8">
    <source>
        <dbReference type="EMBL" id="SPT19670.1"/>
    </source>
</evidence>
<dbReference type="FunFam" id="1.50.10.160:FF:000002">
    <property type="entry name" value="cis-abienol synthase, chloroplastic"/>
    <property type="match status" value="1"/>
</dbReference>
<dbReference type="InterPro" id="IPR008930">
    <property type="entry name" value="Terpenoid_cyclase/PrenylTrfase"/>
</dbReference>
<dbReference type="SUPFAM" id="SSF48239">
    <property type="entry name" value="Terpenoid cyclases/Protein prenyltransferases"/>
    <property type="match status" value="2"/>
</dbReference>
<dbReference type="InterPro" id="IPR008949">
    <property type="entry name" value="Isoprenoid_synthase_dom_sf"/>
</dbReference>
<dbReference type="Gene3D" id="1.50.10.130">
    <property type="entry name" value="Terpene synthase, N-terminal domain"/>
    <property type="match status" value="1"/>
</dbReference>
<name>A0A7H4LM32_WHEAT</name>
<keyword evidence="4" id="KW-0460">Magnesium</keyword>
<evidence type="ECO:0000256" key="3">
    <source>
        <dbReference type="ARBA" id="ARBA00022723"/>
    </source>
</evidence>
<dbReference type="Pfam" id="PF01397">
    <property type="entry name" value="Terpene_synth"/>
    <property type="match status" value="1"/>
</dbReference>
<sequence>MSNPKVAGVSSVLPAHRRYRCRRGWLDVASAAAPFLTRPGSHNDRRNQPLGLGLGLTSGSHRLLPPLYSTRVRARTMVPSCIANGARTFVGENASLQNMERKARIKKQLQEPKLSPSSYDTAWVAMVPLPGSSQEVPCFPQCIEWILQNQQISGSWGLAHMDSSVNKATLSSTLACVLALQRWNVGREHIRRGIHFIGKNISVVMDKQIAAPIGFNIIFPGMLSLAMGMGLQFPVRKANVDGILHLRELELERLAADKSFGREAYIAYVVEGLGNLLNWNEVMKFQRRNGSLFNSPSTTAAALIQNYDDKALQYLNLLVSKFDGSVPTVYPTNIYCQLSMVDTLEKVGISRYFSSEIKSILDMTYRCWLQRDEEIILDVSTCAMAFRILRMNGYDISSDELSHIDEASTFHNSLQGYLSDTKSIMELYKASGVSVSENELTLDNISYWSGNLLREKIFHDDVQSRSILAEVEYALKFPFYATMDRLDHKRNIENFDLSGSQMLKTEHWPCCVNQDILALAIEDFTISQSVYRSELQLLECWVKENKLDQLLFARQRTTYCYLAAAATMFPPELSDARISWAKNSILVNIVDDFFDVAGSREELENLVELIEKWDEHYKDEFYSEQVQILFYAIYTSTSQLGTMASVVQNRDVKKHLVETWLQLLRTMMTEADWRMRQYVPTVEEYMKVAVVSFTVVPILLPASYFVRQALLACVVNSQEYNELFRLMGTCCRLLNDIQGFERESSEGKLDSVSLRVLHADGSMSIEAAKDSIKRSIVSCRKDLLRLVLKQDSVVPRACKELFWNMCKICHLFYSHTDAFTSPSEMVTTVNAVINEPLKLQISNPSFATQSEK</sequence>
<evidence type="ECO:0000256" key="5">
    <source>
        <dbReference type="ARBA" id="ARBA00023239"/>
    </source>
</evidence>
<dbReference type="PANTHER" id="PTHR31739:SF50">
    <property type="match status" value="1"/>
</dbReference>
<organism evidence="8 9">
    <name type="scientific">Triticum aestivum</name>
    <name type="common">Wheat</name>
    <dbReference type="NCBI Taxonomy" id="4565"/>
    <lineage>
        <taxon>Eukaryota</taxon>
        <taxon>Viridiplantae</taxon>
        <taxon>Streptophyta</taxon>
        <taxon>Embryophyta</taxon>
        <taxon>Tracheophyta</taxon>
        <taxon>Spermatophyta</taxon>
        <taxon>Magnoliopsida</taxon>
        <taxon>Liliopsida</taxon>
        <taxon>Poales</taxon>
        <taxon>Poaceae</taxon>
        <taxon>BOP clade</taxon>
        <taxon>Pooideae</taxon>
        <taxon>Triticodae</taxon>
        <taxon>Triticeae</taxon>
        <taxon>Triticinae</taxon>
        <taxon>Triticum</taxon>
    </lineage>
</organism>
<gene>
    <name evidence="8" type="ORF">CAMPLR22A2D_LOCUS4292</name>
</gene>
<dbReference type="CDD" id="cd00684">
    <property type="entry name" value="Terpene_cyclase_plant_C1"/>
    <property type="match status" value="1"/>
</dbReference>
<dbReference type="PANTHER" id="PTHR31739">
    <property type="entry name" value="ENT-COPALYL DIPHOSPHATE SYNTHASE, CHLOROPLASTIC"/>
    <property type="match status" value="1"/>
</dbReference>
<reference evidence="8 9" key="1">
    <citation type="submission" date="2018-05" db="EMBL/GenBank/DDBJ databases">
        <authorList>
            <person name="Thind KAUR A."/>
        </authorList>
    </citation>
    <scope>NUCLEOTIDE SEQUENCE [LARGE SCALE GENOMIC DNA]</scope>
</reference>
<dbReference type="Gene3D" id="1.10.600.10">
    <property type="entry name" value="Farnesyl Diphosphate Synthase"/>
    <property type="match status" value="1"/>
</dbReference>
<evidence type="ECO:0000256" key="1">
    <source>
        <dbReference type="ARBA" id="ARBA00001946"/>
    </source>
</evidence>
<dbReference type="InterPro" id="IPR005630">
    <property type="entry name" value="Terpene_synthase_metal-bd"/>
</dbReference>
<comment type="cofactor">
    <cofactor evidence="1">
        <name>Mg(2+)</name>
        <dbReference type="ChEBI" id="CHEBI:18420"/>
    </cofactor>
</comment>
<dbReference type="FunFam" id="1.50.10.130:FF:000003">
    <property type="entry name" value="Ent-cassa-12,15-diene synthase"/>
    <property type="match status" value="1"/>
</dbReference>
<evidence type="ECO:0000256" key="4">
    <source>
        <dbReference type="ARBA" id="ARBA00022842"/>
    </source>
</evidence>
<dbReference type="Proteomes" id="UP000280104">
    <property type="component" value="Chromosome II"/>
</dbReference>
<dbReference type="SFLD" id="SFLDG01014">
    <property type="entry name" value="Terpene_Cyclase_Like_1_N-term"/>
    <property type="match status" value="1"/>
</dbReference>
<dbReference type="GO" id="GO:0010333">
    <property type="term" value="F:terpene synthase activity"/>
    <property type="evidence" value="ECO:0007669"/>
    <property type="project" value="InterPro"/>
</dbReference>
<accession>A0A7H4LM32</accession>
<comment type="similarity">
    <text evidence="2">Belongs to the terpene synthase family.</text>
</comment>
<keyword evidence="3" id="KW-0479">Metal-binding</keyword>
<dbReference type="AlphaFoldDB" id="A0A7H4LM32"/>
<dbReference type="InterPro" id="IPR050148">
    <property type="entry name" value="Terpene_synthase-like"/>
</dbReference>
<protein>
    <submittedName>
        <fullName evidence="8">Uncharacterized protein</fullName>
    </submittedName>
</protein>
<feature type="domain" description="Terpene synthase N-terminal" evidence="6">
    <location>
        <begin position="278"/>
        <end position="475"/>
    </location>
</feature>
<dbReference type="SUPFAM" id="SSF48576">
    <property type="entry name" value="Terpenoid synthases"/>
    <property type="match status" value="1"/>
</dbReference>
<dbReference type="InterPro" id="IPR036965">
    <property type="entry name" value="Terpene_synth_N_sf"/>
</dbReference>
<proteinExistence type="inferred from homology"/>
<dbReference type="GO" id="GO:0000287">
    <property type="term" value="F:magnesium ion binding"/>
    <property type="evidence" value="ECO:0007669"/>
    <property type="project" value="InterPro"/>
</dbReference>
<evidence type="ECO:0000313" key="9">
    <source>
        <dbReference type="Proteomes" id="UP000280104"/>
    </source>
</evidence>
<evidence type="ECO:0000256" key="2">
    <source>
        <dbReference type="ARBA" id="ARBA00006333"/>
    </source>
</evidence>
<dbReference type="EMBL" id="LS480641">
    <property type="protein sequence ID" value="SPT19670.1"/>
    <property type="molecule type" value="Genomic_DNA"/>
</dbReference>
<dbReference type="InterPro" id="IPR001906">
    <property type="entry name" value="Terpene_synth_N"/>
</dbReference>
<keyword evidence="5" id="KW-0456">Lyase</keyword>
<dbReference type="InterPro" id="IPR044814">
    <property type="entry name" value="Terpene_cyclase_plant_C1"/>
</dbReference>
<feature type="domain" description="Terpene synthase metal-binding" evidence="7">
    <location>
        <begin position="543"/>
        <end position="782"/>
    </location>
</feature>
<dbReference type="Gene3D" id="1.50.10.160">
    <property type="match status" value="1"/>
</dbReference>
<evidence type="ECO:0000259" key="7">
    <source>
        <dbReference type="Pfam" id="PF03936"/>
    </source>
</evidence>
<dbReference type="FunFam" id="1.10.600.10:FF:000005">
    <property type="entry name" value="Ent-kaur-16-ene synthase, chloroplastic"/>
    <property type="match status" value="1"/>
</dbReference>